<dbReference type="InterPro" id="IPR000182">
    <property type="entry name" value="GNAT_dom"/>
</dbReference>
<dbReference type="Proteomes" id="UP001154322">
    <property type="component" value="Unassembled WGS sequence"/>
</dbReference>
<comment type="caution">
    <text evidence="2">The sequence shown here is derived from an EMBL/GenBank/DDBJ whole genome shotgun (WGS) entry which is preliminary data.</text>
</comment>
<proteinExistence type="predicted"/>
<dbReference type="SUPFAM" id="SSF55729">
    <property type="entry name" value="Acyl-CoA N-acyltransferases (Nat)"/>
    <property type="match status" value="1"/>
</dbReference>
<reference evidence="2" key="1">
    <citation type="submission" date="2022-06" db="EMBL/GenBank/DDBJ databases">
        <authorList>
            <person name="Dietemann V."/>
            <person name="Ory F."/>
            <person name="Dainat B."/>
            <person name="Oberhansli S."/>
        </authorList>
    </citation>
    <scope>NUCLEOTIDE SEQUENCE</scope>
    <source>
        <strain evidence="2">Ena-SAMPLE-TAB-26-04-2022-14:26:32:270-5432</strain>
    </source>
</reference>
<feature type="domain" description="N-acetyltransferase" evidence="1">
    <location>
        <begin position="1"/>
        <end position="157"/>
    </location>
</feature>
<evidence type="ECO:0000313" key="3">
    <source>
        <dbReference type="Proteomes" id="UP001154322"/>
    </source>
</evidence>
<dbReference type="InterPro" id="IPR017255">
    <property type="entry name" value="AcTrfase_GNAT_prd"/>
</dbReference>
<keyword evidence="3" id="KW-1185">Reference proteome</keyword>
<dbReference type="CDD" id="cd04301">
    <property type="entry name" value="NAT_SF"/>
    <property type="match status" value="1"/>
</dbReference>
<dbReference type="Pfam" id="PF00583">
    <property type="entry name" value="Acetyltransf_1"/>
    <property type="match status" value="1"/>
</dbReference>
<dbReference type="RefSeq" id="WP_213430748.1">
    <property type="nucleotide sequence ID" value="NZ_AP031286.1"/>
</dbReference>
<evidence type="ECO:0000259" key="1">
    <source>
        <dbReference type="PROSITE" id="PS51186"/>
    </source>
</evidence>
<name>A0ABN8U4E8_9BACL</name>
<dbReference type="EMBL" id="CALYLO010000004">
    <property type="protein sequence ID" value="CAH8245858.1"/>
    <property type="molecule type" value="Genomic_DNA"/>
</dbReference>
<protein>
    <submittedName>
        <fullName evidence="2">GNAT family N-acetyltransferase</fullName>
    </submittedName>
</protein>
<evidence type="ECO:0000313" key="2">
    <source>
        <dbReference type="EMBL" id="CAH8245858.1"/>
    </source>
</evidence>
<gene>
    <name evidence="2" type="ORF">WJ0W_003093</name>
</gene>
<dbReference type="PANTHER" id="PTHR43072:SF36">
    <property type="entry name" value="RIBOSOMAL-PROTEIN-ALANINE ACETYLTRANSFERASE"/>
    <property type="match status" value="1"/>
</dbReference>
<organism evidence="2 3">
    <name type="scientific">Paenibacillus melissococcoides</name>
    <dbReference type="NCBI Taxonomy" id="2912268"/>
    <lineage>
        <taxon>Bacteria</taxon>
        <taxon>Bacillati</taxon>
        <taxon>Bacillota</taxon>
        <taxon>Bacilli</taxon>
        <taxon>Bacillales</taxon>
        <taxon>Paenibacillaceae</taxon>
        <taxon>Paenibacillus</taxon>
    </lineage>
</organism>
<dbReference type="PANTHER" id="PTHR43072">
    <property type="entry name" value="N-ACETYLTRANSFERASE"/>
    <property type="match status" value="1"/>
</dbReference>
<dbReference type="PROSITE" id="PS51186">
    <property type="entry name" value="GNAT"/>
    <property type="match status" value="1"/>
</dbReference>
<dbReference type="Gene3D" id="3.40.630.30">
    <property type="match status" value="1"/>
</dbReference>
<accession>A0ABN8U4E8</accession>
<dbReference type="PIRSF" id="PIRSF037663">
    <property type="entry name" value="Acetyltransf_GNAT_prd"/>
    <property type="match status" value="1"/>
</dbReference>
<sequence length="159" mass="17894">MNIRTVNASYYAEVIAVLNDWWGGRQMSDMLPKLFFVHFQPTSFIAEQEGEIIGFLIGFQSQTYPKEAYLHFIGVHPDQRNNGVARRLYETFIDNVCQLGCDTVRCVTSPINTTSSAFHTRLGFRIEPGDSEAGGVSVHSNYDGRGESRVLFFKKIGSC</sequence>
<dbReference type="InterPro" id="IPR016181">
    <property type="entry name" value="Acyl_CoA_acyltransferase"/>
</dbReference>